<keyword evidence="1" id="KW-1133">Transmembrane helix</keyword>
<proteinExistence type="predicted"/>
<sequence>MAGKADIRFGTLAAGVLTALVIIVSQLFYFQTAAHHPKKEVKTEQQDPSTPDGTYITLPSSTLPSSSHVVFQQQVFCLFTVLVETVETSEPDRRVSPTPSRFFRTLFRTIISPNAP</sequence>
<name>A0AAP2GK32_9BACT</name>
<keyword evidence="1" id="KW-0472">Membrane</keyword>
<comment type="caution">
    <text evidence="2">The sequence shown here is derived from an EMBL/GenBank/DDBJ whole genome shotgun (WGS) entry which is preliminary data.</text>
</comment>
<dbReference type="AlphaFoldDB" id="A0AAP2GK32"/>
<evidence type="ECO:0000256" key="1">
    <source>
        <dbReference type="SAM" id="Phobius"/>
    </source>
</evidence>
<feature type="transmembrane region" description="Helical" evidence="1">
    <location>
        <begin position="12"/>
        <end position="30"/>
    </location>
</feature>
<keyword evidence="3" id="KW-1185">Reference proteome</keyword>
<evidence type="ECO:0000313" key="2">
    <source>
        <dbReference type="EMBL" id="MBT1690021.1"/>
    </source>
</evidence>
<dbReference type="EMBL" id="JAHESC010000053">
    <property type="protein sequence ID" value="MBT1690021.1"/>
    <property type="molecule type" value="Genomic_DNA"/>
</dbReference>
<dbReference type="RefSeq" id="WP_254093241.1">
    <property type="nucleotide sequence ID" value="NZ_JAHESC010000053.1"/>
</dbReference>
<protein>
    <submittedName>
        <fullName evidence="2">Uncharacterized protein</fullName>
    </submittedName>
</protein>
<reference evidence="2 3" key="1">
    <citation type="submission" date="2021-05" db="EMBL/GenBank/DDBJ databases">
        <title>A Polyphasic approach of four new species of the genus Ohtaekwangia: Ohtaekwangia histidinii sp. nov., Ohtaekwangia cretensis sp. nov., Ohtaekwangia indiensis sp. nov., Ohtaekwangia reichenbachii sp. nov. from diverse environment.</title>
        <authorList>
            <person name="Octaviana S."/>
        </authorList>
    </citation>
    <scope>NUCLEOTIDE SEQUENCE [LARGE SCALE GENOMIC DNA]</scope>
    <source>
        <strain evidence="2 3">PWU37</strain>
    </source>
</reference>
<keyword evidence="1" id="KW-0812">Transmembrane</keyword>
<evidence type="ECO:0000313" key="3">
    <source>
        <dbReference type="Proteomes" id="UP001319180"/>
    </source>
</evidence>
<accession>A0AAP2GK32</accession>
<organism evidence="2 3">
    <name type="scientific">Dawidia soli</name>
    <dbReference type="NCBI Taxonomy" id="2782352"/>
    <lineage>
        <taxon>Bacteria</taxon>
        <taxon>Pseudomonadati</taxon>
        <taxon>Bacteroidota</taxon>
        <taxon>Cytophagia</taxon>
        <taxon>Cytophagales</taxon>
        <taxon>Chryseotaleaceae</taxon>
        <taxon>Dawidia</taxon>
    </lineage>
</organism>
<gene>
    <name evidence="2" type="ORF">KK078_25885</name>
</gene>
<dbReference type="Proteomes" id="UP001319180">
    <property type="component" value="Unassembled WGS sequence"/>
</dbReference>